<proteinExistence type="predicted"/>
<dbReference type="AlphaFoldDB" id="A0A7X1Y2X4"/>
<organism evidence="4 5">
    <name type="scientific">Pseudomonas helleri</name>
    <dbReference type="NCBI Taxonomy" id="1608996"/>
    <lineage>
        <taxon>Bacteria</taxon>
        <taxon>Pseudomonadati</taxon>
        <taxon>Pseudomonadota</taxon>
        <taxon>Gammaproteobacteria</taxon>
        <taxon>Pseudomonadales</taxon>
        <taxon>Pseudomonadaceae</taxon>
        <taxon>Pseudomonas</taxon>
    </lineage>
</organism>
<sequence length="370" mass="40999">MFAKQRCSEYTFALSRALNRCQDRANRTIEAAMAYAILRTEKLKTMGNIGGSLAHNYRTRDTPNAVPERLHLNTHEIASADEVKAAIVARLPEKRRSDAVLCVEYFIGASPDYFDGTDAKGERYFATAVEWLKELHGADNVVATSVHHDETSPHLVAYVVPLDQDGKLNAKAFLGGRAKLTAMQTNFAKAVGRYGLDRGLEGSKAKHQSIRDYYAKVNQAENAVLPKITPEDLTPKKSRGEGLLGRVGLQSYLETPEGIADRLNAKVLEATKAYRAKAAEASQARKEAQAARKALDDQQKALKPFLDALRPLNEAERKTLAAAMTVDSAKMVRMREALEQERKIEQQRQREERAAANKSRTPPRGKGMGH</sequence>
<name>A0A7X1Y2X4_9PSED</name>
<reference evidence="5 6" key="1">
    <citation type="submission" date="2019-10" db="EMBL/GenBank/DDBJ databases">
        <title>Evaluation of single-gene subtyping targets for Pseudomonas.</title>
        <authorList>
            <person name="Reichler S.J."/>
            <person name="Orsi R.H."/>
            <person name="Wiedmann M."/>
            <person name="Martin N.H."/>
            <person name="Murphy S.I."/>
        </authorList>
    </citation>
    <scope>NUCLEOTIDE SEQUENCE [LARGE SCALE GENOMIC DNA]</scope>
    <source>
        <strain evidence="4 5">FSL R10-1984</strain>
        <strain evidence="3 6">FSL R10-2932</strain>
    </source>
</reference>
<dbReference type="Gene3D" id="3.30.930.30">
    <property type="match status" value="1"/>
</dbReference>
<dbReference type="NCBIfam" id="NF041497">
    <property type="entry name" value="MobV"/>
    <property type="match status" value="1"/>
</dbReference>
<evidence type="ECO:0000313" key="4">
    <source>
        <dbReference type="EMBL" id="MQU29664.1"/>
    </source>
</evidence>
<comment type="caution">
    <text evidence="4">The sequence shown here is derived from an EMBL/GenBank/DDBJ whole genome shotgun (WGS) entry which is preliminary data.</text>
</comment>
<dbReference type="GO" id="GO:0003677">
    <property type="term" value="F:DNA binding"/>
    <property type="evidence" value="ECO:0007669"/>
    <property type="project" value="InterPro"/>
</dbReference>
<gene>
    <name evidence="4" type="ORF">GHO29_24775</name>
    <name evidence="3" type="ORF">GHO37_28645</name>
</gene>
<dbReference type="Proteomes" id="UP000447574">
    <property type="component" value="Unassembled WGS sequence"/>
</dbReference>
<evidence type="ECO:0000256" key="1">
    <source>
        <dbReference type="SAM" id="Coils"/>
    </source>
</evidence>
<feature type="region of interest" description="Disordered" evidence="2">
    <location>
        <begin position="337"/>
        <end position="370"/>
    </location>
</feature>
<dbReference type="GO" id="GO:0006310">
    <property type="term" value="P:DNA recombination"/>
    <property type="evidence" value="ECO:0007669"/>
    <property type="project" value="InterPro"/>
</dbReference>
<feature type="compositionally biased region" description="Basic residues" evidence="2">
    <location>
        <begin position="361"/>
        <end position="370"/>
    </location>
</feature>
<keyword evidence="1" id="KW-0175">Coiled coil</keyword>
<evidence type="ECO:0000256" key="2">
    <source>
        <dbReference type="SAM" id="MobiDB-lite"/>
    </source>
</evidence>
<evidence type="ECO:0000313" key="5">
    <source>
        <dbReference type="Proteomes" id="UP000437970"/>
    </source>
</evidence>
<dbReference type="Pfam" id="PF01076">
    <property type="entry name" value="Mob_Pre"/>
    <property type="match status" value="1"/>
</dbReference>
<evidence type="ECO:0000313" key="3">
    <source>
        <dbReference type="EMBL" id="MQT78198.1"/>
    </source>
</evidence>
<feature type="compositionally biased region" description="Basic and acidic residues" evidence="2">
    <location>
        <begin position="337"/>
        <end position="355"/>
    </location>
</feature>
<protein>
    <submittedName>
        <fullName evidence="4">Plasmid recombination enzyme</fullName>
    </submittedName>
</protein>
<dbReference type="EMBL" id="WIWF01000275">
    <property type="protein sequence ID" value="MQT78198.1"/>
    <property type="molecule type" value="Genomic_DNA"/>
</dbReference>
<dbReference type="CDD" id="cd17242">
    <property type="entry name" value="MobM_relaxase"/>
    <property type="match status" value="1"/>
</dbReference>
<dbReference type="InterPro" id="IPR001668">
    <property type="entry name" value="Mob_Pre"/>
</dbReference>
<accession>A0A7X1Y2X4</accession>
<dbReference type="EMBL" id="WIVW01000111">
    <property type="protein sequence ID" value="MQU29664.1"/>
    <property type="molecule type" value="Genomic_DNA"/>
</dbReference>
<feature type="coiled-coil region" evidence="1">
    <location>
        <begin position="274"/>
        <end position="301"/>
    </location>
</feature>
<evidence type="ECO:0000313" key="6">
    <source>
        <dbReference type="Proteomes" id="UP000447574"/>
    </source>
</evidence>
<dbReference type="Proteomes" id="UP000437970">
    <property type="component" value="Unassembled WGS sequence"/>
</dbReference>